<feature type="non-terminal residue" evidence="4">
    <location>
        <position position="144"/>
    </location>
</feature>
<dbReference type="GO" id="GO:0003677">
    <property type="term" value="F:DNA binding"/>
    <property type="evidence" value="ECO:0007669"/>
    <property type="project" value="UniProtKB-KW"/>
</dbReference>
<evidence type="ECO:0000256" key="1">
    <source>
        <dbReference type="ARBA" id="ARBA00023015"/>
    </source>
</evidence>
<dbReference type="Gene3D" id="1.10.274.110">
    <property type="match status" value="1"/>
</dbReference>
<evidence type="ECO:0000313" key="5">
    <source>
        <dbReference type="Proteomes" id="UP000537181"/>
    </source>
</evidence>
<organism evidence="4 5">
    <name type="scientific">Escherichia coli</name>
    <dbReference type="NCBI Taxonomy" id="562"/>
    <lineage>
        <taxon>Bacteria</taxon>
        <taxon>Pseudomonadati</taxon>
        <taxon>Pseudomonadota</taxon>
        <taxon>Gammaproteobacteria</taxon>
        <taxon>Enterobacterales</taxon>
        <taxon>Enterobacteriaceae</taxon>
        <taxon>Escherichia</taxon>
    </lineage>
</organism>
<evidence type="ECO:0000313" key="4">
    <source>
        <dbReference type="EMBL" id="EFH6168648.1"/>
    </source>
</evidence>
<sequence>MNLEALPKYYSPKSPKLSDDAPATGSGGLTITDVMAAQGMVQSKAPLGFALFLAKVGVQDPQFAIEGLLNYAMALDNPTLNKLSEETRLQIIPYLVNFAFADYSRSAASKARCEHCAGTGFHNVLREVVKHSRSGESVIKEEWV</sequence>
<dbReference type="Pfam" id="PF03589">
    <property type="entry name" value="Antiterm"/>
    <property type="match status" value="1"/>
</dbReference>
<keyword evidence="1" id="KW-0805">Transcription regulation</keyword>
<dbReference type="AlphaFoldDB" id="A0A8S7TTF0"/>
<gene>
    <name evidence="4" type="ORF">GAJ12_27105</name>
</gene>
<dbReference type="RefSeq" id="WP_206287194.1">
    <property type="nucleotide sequence ID" value="NZ_JAFJVQ010000219.1"/>
</dbReference>
<comment type="caution">
    <text evidence="4">The sequence shown here is derived from an EMBL/GenBank/DDBJ whole genome shotgun (WGS) entry which is preliminary data.</text>
</comment>
<reference evidence="4 5" key="1">
    <citation type="submission" date="2019-12" db="EMBL/GenBank/DDBJ databases">
        <authorList>
            <consortium name="NARMS: The National Antimicrobial Resistance Monitoring System"/>
        </authorList>
    </citation>
    <scope>NUCLEOTIDE SEQUENCE [LARGE SCALE GENOMIC DNA]</scope>
    <source>
        <strain evidence="4 5">CVM N19EC0596</strain>
    </source>
</reference>
<evidence type="ECO:0000256" key="3">
    <source>
        <dbReference type="ARBA" id="ARBA00023163"/>
    </source>
</evidence>
<proteinExistence type="predicted"/>
<dbReference type="InterPro" id="IPR003222">
    <property type="entry name" value="Antitermntn"/>
</dbReference>
<accession>A0A8S7TTF0</accession>
<evidence type="ECO:0000256" key="2">
    <source>
        <dbReference type="ARBA" id="ARBA00023125"/>
    </source>
</evidence>
<name>A0A8S7TTF0_ECOLX</name>
<keyword evidence="2" id="KW-0238">DNA-binding</keyword>
<dbReference type="Proteomes" id="UP000537181">
    <property type="component" value="Unassembled WGS sequence"/>
</dbReference>
<keyword evidence="3" id="KW-0804">Transcription</keyword>
<dbReference type="GO" id="GO:0006355">
    <property type="term" value="P:regulation of DNA-templated transcription"/>
    <property type="evidence" value="ECO:0007669"/>
    <property type="project" value="InterPro"/>
</dbReference>
<dbReference type="InterPro" id="IPR038500">
    <property type="entry name" value="Antitermination_sf"/>
</dbReference>
<protein>
    <submittedName>
        <fullName evidence="4">Antitermination protein</fullName>
    </submittedName>
</protein>
<dbReference type="EMBL" id="AASWKX010000125">
    <property type="protein sequence ID" value="EFH6168648.1"/>
    <property type="molecule type" value="Genomic_DNA"/>
</dbReference>